<proteinExistence type="predicted"/>
<evidence type="ECO:0000313" key="3">
    <source>
        <dbReference type="Proteomes" id="UP000703269"/>
    </source>
</evidence>
<comment type="caution">
    <text evidence="2">The sequence shown here is derived from an EMBL/GenBank/DDBJ whole genome shotgun (WGS) entry which is preliminary data.</text>
</comment>
<dbReference type="EMBL" id="BPQB01000020">
    <property type="protein sequence ID" value="GJE91252.1"/>
    <property type="molecule type" value="Genomic_DNA"/>
</dbReference>
<accession>A0A9P3G8K1</accession>
<gene>
    <name evidence="2" type="ORF">PsYK624_074010</name>
</gene>
<dbReference type="AlphaFoldDB" id="A0A9P3G8K1"/>
<organism evidence="2 3">
    <name type="scientific">Phanerochaete sordida</name>
    <dbReference type="NCBI Taxonomy" id="48140"/>
    <lineage>
        <taxon>Eukaryota</taxon>
        <taxon>Fungi</taxon>
        <taxon>Dikarya</taxon>
        <taxon>Basidiomycota</taxon>
        <taxon>Agaricomycotina</taxon>
        <taxon>Agaricomycetes</taxon>
        <taxon>Polyporales</taxon>
        <taxon>Phanerochaetaceae</taxon>
        <taxon>Phanerochaete</taxon>
    </lineage>
</organism>
<dbReference type="Proteomes" id="UP000703269">
    <property type="component" value="Unassembled WGS sequence"/>
</dbReference>
<feature type="region of interest" description="Disordered" evidence="1">
    <location>
        <begin position="67"/>
        <end position="86"/>
    </location>
</feature>
<evidence type="ECO:0000313" key="2">
    <source>
        <dbReference type="EMBL" id="GJE91252.1"/>
    </source>
</evidence>
<sequence length="338" mass="36951">MTSIHDTPQRYEEYREFFAILRSGDASQYSRARTLAQSLVTPARRPSTAQLDTRPVQFKLKAIPIDESSEATSDTDSAPVDSEYQKLDIKDNIDTTEVSAMEPLSPITDDSSTDSGSSYGELLEYDDESDGAFPDIGQAPVDALDRLSITSVARTIDTDTEDVADAPNSEPGLTDIEDFLSKMPEADSNQESRRTFKQALRGLYSLESLRDVVRAFIRDSQETHVPLAEAEARRARAAAAGASISNENKAKTQELTVFRLLTEKPAPSPKKRCTTKSSAGARQSDGAKPKFHGAQLIKDLLSDGLSAGAAGKWAKPKPQSLGRAWLKSKKRTFTDVDE</sequence>
<feature type="region of interest" description="Disordered" evidence="1">
    <location>
        <begin position="91"/>
        <end position="118"/>
    </location>
</feature>
<feature type="compositionally biased region" description="Low complexity" evidence="1">
    <location>
        <begin position="108"/>
        <end position="118"/>
    </location>
</feature>
<feature type="region of interest" description="Disordered" evidence="1">
    <location>
        <begin position="265"/>
        <end position="292"/>
    </location>
</feature>
<reference evidence="2 3" key="1">
    <citation type="submission" date="2021-08" db="EMBL/GenBank/DDBJ databases">
        <title>Draft Genome Sequence of Phanerochaete sordida strain YK-624.</title>
        <authorList>
            <person name="Mori T."/>
            <person name="Dohra H."/>
            <person name="Suzuki T."/>
            <person name="Kawagishi H."/>
            <person name="Hirai H."/>
        </authorList>
    </citation>
    <scope>NUCLEOTIDE SEQUENCE [LARGE SCALE GENOMIC DNA]</scope>
    <source>
        <strain evidence="2 3">YK-624</strain>
    </source>
</reference>
<name>A0A9P3G8K1_9APHY</name>
<keyword evidence="3" id="KW-1185">Reference proteome</keyword>
<protein>
    <submittedName>
        <fullName evidence="2">Uncharacterized protein</fullName>
    </submittedName>
</protein>
<evidence type="ECO:0000256" key="1">
    <source>
        <dbReference type="SAM" id="MobiDB-lite"/>
    </source>
</evidence>